<dbReference type="Proteomes" id="UP001597337">
    <property type="component" value="Unassembled WGS sequence"/>
</dbReference>
<dbReference type="Gene3D" id="1.10.287.1490">
    <property type="match status" value="1"/>
</dbReference>
<keyword evidence="5" id="KW-0175">Coiled coil</keyword>
<feature type="coiled-coil region" evidence="5">
    <location>
        <begin position="220"/>
        <end position="475"/>
    </location>
</feature>
<comment type="subcellular location">
    <subcellularLocation>
        <location evidence="1">Cell outer membrane</location>
    </subcellularLocation>
</comment>
<protein>
    <submittedName>
        <fullName evidence="7">OmpA family protein</fullName>
    </submittedName>
</protein>
<evidence type="ECO:0000256" key="1">
    <source>
        <dbReference type="ARBA" id="ARBA00004442"/>
    </source>
</evidence>
<dbReference type="PRINTS" id="PR01023">
    <property type="entry name" value="NAFLGMOTY"/>
</dbReference>
<reference evidence="8" key="1">
    <citation type="journal article" date="2019" name="Int. J. Syst. Evol. Microbiol.">
        <title>The Global Catalogue of Microorganisms (GCM) 10K type strain sequencing project: providing services to taxonomists for standard genome sequencing and annotation.</title>
        <authorList>
            <consortium name="The Broad Institute Genomics Platform"/>
            <consortium name="The Broad Institute Genome Sequencing Center for Infectious Disease"/>
            <person name="Wu L."/>
            <person name="Ma J."/>
        </authorList>
    </citation>
    <scope>NUCLEOTIDE SEQUENCE [LARGE SCALE GENOMIC DNA]</scope>
    <source>
        <strain evidence="8">KACC 12597</strain>
    </source>
</reference>
<name>A0ABW4Y6Q8_9GAMM</name>
<feature type="domain" description="OmpA-like" evidence="6">
    <location>
        <begin position="489"/>
        <end position="604"/>
    </location>
</feature>
<dbReference type="PANTHER" id="PTHR30329">
    <property type="entry name" value="STATOR ELEMENT OF FLAGELLAR MOTOR COMPLEX"/>
    <property type="match status" value="1"/>
</dbReference>
<evidence type="ECO:0000313" key="8">
    <source>
        <dbReference type="Proteomes" id="UP001597337"/>
    </source>
</evidence>
<evidence type="ECO:0000313" key="7">
    <source>
        <dbReference type="EMBL" id="MFD2111588.1"/>
    </source>
</evidence>
<dbReference type="Gene3D" id="3.30.1330.60">
    <property type="entry name" value="OmpA-like domain"/>
    <property type="match status" value="1"/>
</dbReference>
<evidence type="ECO:0000256" key="4">
    <source>
        <dbReference type="PROSITE-ProRule" id="PRU00473"/>
    </source>
</evidence>
<proteinExistence type="predicted"/>
<feature type="coiled-coil region" evidence="5">
    <location>
        <begin position="77"/>
        <end position="185"/>
    </location>
</feature>
<dbReference type="InterPro" id="IPR036737">
    <property type="entry name" value="OmpA-like_sf"/>
</dbReference>
<keyword evidence="8" id="KW-1185">Reference proteome</keyword>
<sequence length="604" mass="66162">MSDSSTSFWKLIAIFLFIALTGVYSLYEWYDDQLKAQIAEKDALIAQSRTEMHDADARRLHSEEVEASIRTQIQSLNDQHKSEIADLSGQIEGLKQDKAALEQAMESLRADQAQALENARQKIAKAEEERQALAAANTELEKLYESTHERAITLKGQLDKVDQVIAKTEEEHRAKIEELEQHLNERVNLARTTPMDENLVRTAQEIGVLPKSEGEDGVGLQELNQQLDEARSKLDALTSEHEATRAQLAEAQARLEQTETALQQAKAELIAAQESAQGDAGQASEETAAQLAELNARLASEQEVRAALQEQHDAAIAALQTSLDEAKSRLAASKQELEQARATIGEADAALKQRLEEAQARVASLEAELAQEKGKVAEAQDGAQAELDAMREKLALLEAELAQARESGSEIDETTAQRLVEAQTRIAALEESLETARKEVMEKDAAMTEKDKEILAREAAARRDAEAQIAKLRALYSGYAELGGTYTPQGVLVRLAESELRFSPGQAELPAEKLPSLDRVAELLAKQPDLRVRVEGHTDSSGGEDLNLSLSKRRAEAVRQALVSLGVSADRISAEGLGSERPIATNATAHGRSLNRRVEIYLLD</sequence>
<accession>A0ABW4Y6Q8</accession>
<evidence type="ECO:0000256" key="3">
    <source>
        <dbReference type="ARBA" id="ARBA00023237"/>
    </source>
</evidence>
<gene>
    <name evidence="7" type="ORF">ACFSJC_07025</name>
</gene>
<dbReference type="PANTHER" id="PTHR30329:SF21">
    <property type="entry name" value="LIPOPROTEIN YIAD-RELATED"/>
    <property type="match status" value="1"/>
</dbReference>
<evidence type="ECO:0000259" key="6">
    <source>
        <dbReference type="PROSITE" id="PS51123"/>
    </source>
</evidence>
<dbReference type="PROSITE" id="PS51123">
    <property type="entry name" value="OMPA_2"/>
    <property type="match status" value="1"/>
</dbReference>
<dbReference type="PRINTS" id="PR01021">
    <property type="entry name" value="OMPADOMAIN"/>
</dbReference>
<comment type="caution">
    <text evidence="7">The sequence shown here is derived from an EMBL/GenBank/DDBJ whole genome shotgun (WGS) entry which is preliminary data.</text>
</comment>
<dbReference type="InterPro" id="IPR006665">
    <property type="entry name" value="OmpA-like"/>
</dbReference>
<evidence type="ECO:0000256" key="5">
    <source>
        <dbReference type="SAM" id="Coils"/>
    </source>
</evidence>
<keyword evidence="2 4" id="KW-0472">Membrane</keyword>
<dbReference type="EMBL" id="JBHUHX010000015">
    <property type="protein sequence ID" value="MFD2111588.1"/>
    <property type="molecule type" value="Genomic_DNA"/>
</dbReference>
<dbReference type="SUPFAM" id="SSF103088">
    <property type="entry name" value="OmpA-like"/>
    <property type="match status" value="1"/>
</dbReference>
<evidence type="ECO:0000256" key="2">
    <source>
        <dbReference type="ARBA" id="ARBA00023136"/>
    </source>
</evidence>
<dbReference type="CDD" id="cd07185">
    <property type="entry name" value="OmpA_C-like"/>
    <property type="match status" value="1"/>
</dbReference>
<organism evidence="7 8">
    <name type="scientific">Thiorhodococcus fuscus</name>
    <dbReference type="NCBI Taxonomy" id="527200"/>
    <lineage>
        <taxon>Bacteria</taxon>
        <taxon>Pseudomonadati</taxon>
        <taxon>Pseudomonadota</taxon>
        <taxon>Gammaproteobacteria</taxon>
        <taxon>Chromatiales</taxon>
        <taxon>Chromatiaceae</taxon>
        <taxon>Thiorhodococcus</taxon>
    </lineage>
</organism>
<dbReference type="InterPro" id="IPR006664">
    <property type="entry name" value="OMP_bac"/>
</dbReference>
<keyword evidence="3" id="KW-0998">Cell outer membrane</keyword>
<dbReference type="Pfam" id="PF00691">
    <property type="entry name" value="OmpA"/>
    <property type="match status" value="1"/>
</dbReference>
<dbReference type="RefSeq" id="WP_386025146.1">
    <property type="nucleotide sequence ID" value="NZ_JBHUHX010000015.1"/>
</dbReference>
<dbReference type="InterPro" id="IPR050330">
    <property type="entry name" value="Bact_OuterMem_StrucFunc"/>
</dbReference>